<comment type="caution">
    <text evidence="3">The sequence shown here is derived from an EMBL/GenBank/DDBJ whole genome shotgun (WGS) entry which is preliminary data.</text>
</comment>
<accession>A0A556B0J0</accession>
<dbReference type="InterPro" id="IPR042100">
    <property type="entry name" value="Bug_dom1"/>
</dbReference>
<reference evidence="3 4" key="1">
    <citation type="submission" date="2019-07" db="EMBL/GenBank/DDBJ databases">
        <title>Qingshengfaniella alkalisoli gen. nov., sp. nov., isolated from saline soil.</title>
        <authorList>
            <person name="Xu L."/>
            <person name="Huang X.-X."/>
            <person name="Sun J.-Q."/>
        </authorList>
    </citation>
    <scope>NUCLEOTIDE SEQUENCE [LARGE SCALE GENOMIC DNA]</scope>
    <source>
        <strain evidence="3 4">DSM 27279</strain>
    </source>
</reference>
<evidence type="ECO:0000313" key="3">
    <source>
        <dbReference type="EMBL" id="TSH98654.1"/>
    </source>
</evidence>
<keyword evidence="4" id="KW-1185">Reference proteome</keyword>
<dbReference type="Pfam" id="PF03401">
    <property type="entry name" value="TctC"/>
    <property type="match status" value="1"/>
</dbReference>
<dbReference type="OrthoDB" id="8684619at2"/>
<dbReference type="Gene3D" id="3.40.190.10">
    <property type="entry name" value="Periplasmic binding protein-like II"/>
    <property type="match status" value="1"/>
</dbReference>
<dbReference type="Proteomes" id="UP000318405">
    <property type="component" value="Unassembled WGS sequence"/>
</dbReference>
<dbReference type="PANTHER" id="PTHR42928">
    <property type="entry name" value="TRICARBOXYLATE-BINDING PROTEIN"/>
    <property type="match status" value="1"/>
</dbReference>
<protein>
    <submittedName>
        <fullName evidence="3">Tripartite tricarboxylate transporter substrate binding protein</fullName>
    </submittedName>
</protein>
<evidence type="ECO:0000256" key="2">
    <source>
        <dbReference type="SAM" id="SignalP"/>
    </source>
</evidence>
<dbReference type="RefSeq" id="WP_143946561.1">
    <property type="nucleotide sequence ID" value="NZ_BAABMB010000001.1"/>
</dbReference>
<organism evidence="3 4">
    <name type="scientific">Verticiella sediminum</name>
    <dbReference type="NCBI Taxonomy" id="1247510"/>
    <lineage>
        <taxon>Bacteria</taxon>
        <taxon>Pseudomonadati</taxon>
        <taxon>Pseudomonadota</taxon>
        <taxon>Betaproteobacteria</taxon>
        <taxon>Burkholderiales</taxon>
        <taxon>Alcaligenaceae</taxon>
        <taxon>Verticiella</taxon>
    </lineage>
</organism>
<keyword evidence="2" id="KW-0732">Signal</keyword>
<feature type="chain" id="PRO_5021758314" evidence="2">
    <location>
        <begin position="29"/>
        <end position="327"/>
    </location>
</feature>
<dbReference type="InterPro" id="IPR006311">
    <property type="entry name" value="TAT_signal"/>
</dbReference>
<dbReference type="Gene3D" id="3.40.190.150">
    <property type="entry name" value="Bordetella uptake gene, domain 1"/>
    <property type="match status" value="1"/>
</dbReference>
<feature type="signal peptide" evidence="2">
    <location>
        <begin position="1"/>
        <end position="28"/>
    </location>
</feature>
<dbReference type="CDD" id="cd13578">
    <property type="entry name" value="PBP2_Bug27"/>
    <property type="match status" value="1"/>
</dbReference>
<gene>
    <name evidence="3" type="ORF">FOZ76_02580</name>
</gene>
<dbReference type="SUPFAM" id="SSF53850">
    <property type="entry name" value="Periplasmic binding protein-like II"/>
    <property type="match status" value="1"/>
</dbReference>
<dbReference type="AlphaFoldDB" id="A0A556B0J0"/>
<dbReference type="EMBL" id="VLTJ01000004">
    <property type="protein sequence ID" value="TSH98654.1"/>
    <property type="molecule type" value="Genomic_DNA"/>
</dbReference>
<dbReference type="PANTHER" id="PTHR42928:SF5">
    <property type="entry name" value="BLR1237 PROTEIN"/>
    <property type="match status" value="1"/>
</dbReference>
<evidence type="ECO:0000313" key="4">
    <source>
        <dbReference type="Proteomes" id="UP000318405"/>
    </source>
</evidence>
<comment type="similarity">
    <text evidence="1">Belongs to the UPF0065 (bug) family.</text>
</comment>
<dbReference type="PROSITE" id="PS51318">
    <property type="entry name" value="TAT"/>
    <property type="match status" value="1"/>
</dbReference>
<sequence length="327" mass="34792">MSVRSPYRRRFERWAAALLFVLALPAAAADWPQRPITLVIPYPPGGSTDMIARQYGELLGRQLGQSVIVENRPGASTNIGADWVARAPADGYTLLFGGNGLALNRTFGPQPSFDPDKAFAPVALLARVPFVVAAHPATPYGTPAELMAAAHKTPGKLTISSAQLNLYVELLKKRADIDLLHVPYKGGAQAVTDAIAGQVNMVFALTPVVLPHIQAGTLKPIAVSSAERVAVLPNVPTFKESGAPEYVVTVWYGILAPAGTPPAIVERLAQATQTIVHDKDFSDQLTKTGVVLEASTPQGLADILAEETAFWRQLAVAVPTLVTDSPR</sequence>
<name>A0A556B0J0_9BURK</name>
<evidence type="ECO:0000256" key="1">
    <source>
        <dbReference type="ARBA" id="ARBA00006987"/>
    </source>
</evidence>
<dbReference type="InterPro" id="IPR005064">
    <property type="entry name" value="BUG"/>
</dbReference>
<proteinExistence type="inferred from homology"/>
<dbReference type="PIRSF" id="PIRSF017082">
    <property type="entry name" value="YflP"/>
    <property type="match status" value="1"/>
</dbReference>